<name>A0A9P9GQM2_FUSRE</name>
<reference evidence="1" key="1">
    <citation type="journal article" date="2021" name="Nat. Commun.">
        <title>Genetic determinants of endophytism in the Arabidopsis root mycobiome.</title>
        <authorList>
            <person name="Mesny F."/>
            <person name="Miyauchi S."/>
            <person name="Thiergart T."/>
            <person name="Pickel B."/>
            <person name="Atanasova L."/>
            <person name="Karlsson M."/>
            <person name="Huettel B."/>
            <person name="Barry K.W."/>
            <person name="Haridas S."/>
            <person name="Chen C."/>
            <person name="Bauer D."/>
            <person name="Andreopoulos W."/>
            <person name="Pangilinan J."/>
            <person name="LaButti K."/>
            <person name="Riley R."/>
            <person name="Lipzen A."/>
            <person name="Clum A."/>
            <person name="Drula E."/>
            <person name="Henrissat B."/>
            <person name="Kohler A."/>
            <person name="Grigoriev I.V."/>
            <person name="Martin F.M."/>
            <person name="Hacquard S."/>
        </authorList>
    </citation>
    <scope>NUCLEOTIDE SEQUENCE</scope>
    <source>
        <strain evidence="1">MPI-CAGE-AT-0023</strain>
    </source>
</reference>
<dbReference type="EMBL" id="JAGMUX010000012">
    <property type="protein sequence ID" value="KAH7243715.1"/>
    <property type="molecule type" value="Genomic_DNA"/>
</dbReference>
<organism evidence="1 2">
    <name type="scientific">Fusarium redolens</name>
    <dbReference type="NCBI Taxonomy" id="48865"/>
    <lineage>
        <taxon>Eukaryota</taxon>
        <taxon>Fungi</taxon>
        <taxon>Dikarya</taxon>
        <taxon>Ascomycota</taxon>
        <taxon>Pezizomycotina</taxon>
        <taxon>Sordariomycetes</taxon>
        <taxon>Hypocreomycetidae</taxon>
        <taxon>Hypocreales</taxon>
        <taxon>Nectriaceae</taxon>
        <taxon>Fusarium</taxon>
        <taxon>Fusarium redolens species complex</taxon>
    </lineage>
</organism>
<evidence type="ECO:0000313" key="1">
    <source>
        <dbReference type="EMBL" id="KAH7243715.1"/>
    </source>
</evidence>
<sequence length="306" mass="34132">MVIEVRAEDGNEGEGEATEPLQTLRSHVTSIELLPPRFGNIPPRFLTMADYDLPLDHDKDDCSDDLDPMVPEEAAIDMWTDIQQLCQTHTNSLDPSTSLPAALRQARNGDCTLLHILKKLPMSGPWTAIRGESVTAQFSTNQPRQSFVLFADFPQMLLTLSTRRVAEQPLRVSRKGITTDIVLELMVLVQYRATTALSYSTPDAGRTPARGTARKSKGCLAIDTGFIQNVHVAAKMRAIVKDTASSTSRRLRSRLHDNLREVRYPSPNPLEPPALDIEEKSKEEVIYTLYFDASQKRFSLTIAPKS</sequence>
<gene>
    <name evidence="1" type="ORF">BKA55DRAFT_740532</name>
</gene>
<proteinExistence type="predicted"/>
<comment type="caution">
    <text evidence="1">The sequence shown here is derived from an EMBL/GenBank/DDBJ whole genome shotgun (WGS) entry which is preliminary data.</text>
</comment>
<dbReference type="Proteomes" id="UP000720189">
    <property type="component" value="Unassembled WGS sequence"/>
</dbReference>
<dbReference type="RefSeq" id="XP_046047208.1">
    <property type="nucleotide sequence ID" value="XM_046201445.1"/>
</dbReference>
<accession>A0A9P9GQM2</accession>
<protein>
    <submittedName>
        <fullName evidence="1">Uncharacterized protein</fullName>
    </submittedName>
</protein>
<keyword evidence="2" id="KW-1185">Reference proteome</keyword>
<dbReference type="AlphaFoldDB" id="A0A9P9GQM2"/>
<dbReference type="GeneID" id="70231399"/>
<evidence type="ECO:0000313" key="2">
    <source>
        <dbReference type="Proteomes" id="UP000720189"/>
    </source>
</evidence>